<protein>
    <recommendedName>
        <fullName evidence="2">DUF7597 domain-containing protein</fullName>
    </recommendedName>
</protein>
<proteinExistence type="predicted"/>
<gene>
    <name evidence="3" type="ORF">EJB05_22505</name>
</gene>
<accession>A0A5J9V424</accession>
<feature type="compositionally biased region" description="Low complexity" evidence="1">
    <location>
        <begin position="156"/>
        <end position="170"/>
    </location>
</feature>
<dbReference type="PANTHER" id="PTHR33075:SF9">
    <property type="entry name" value="DUF4283 DOMAIN-CONTAINING PROTEIN"/>
    <property type="match status" value="1"/>
</dbReference>
<dbReference type="Proteomes" id="UP000324897">
    <property type="component" value="Chromosome 1"/>
</dbReference>
<organism evidence="3 4">
    <name type="scientific">Eragrostis curvula</name>
    <name type="common">weeping love grass</name>
    <dbReference type="NCBI Taxonomy" id="38414"/>
    <lineage>
        <taxon>Eukaryota</taxon>
        <taxon>Viridiplantae</taxon>
        <taxon>Streptophyta</taxon>
        <taxon>Embryophyta</taxon>
        <taxon>Tracheophyta</taxon>
        <taxon>Spermatophyta</taxon>
        <taxon>Magnoliopsida</taxon>
        <taxon>Liliopsida</taxon>
        <taxon>Poales</taxon>
        <taxon>Poaceae</taxon>
        <taxon>PACMAD clade</taxon>
        <taxon>Chloridoideae</taxon>
        <taxon>Eragrostideae</taxon>
        <taxon>Eragrostidinae</taxon>
        <taxon>Eragrostis</taxon>
    </lineage>
</organism>
<dbReference type="AlphaFoldDB" id="A0A5J9V424"/>
<dbReference type="OrthoDB" id="694614at2759"/>
<reference evidence="3 4" key="1">
    <citation type="journal article" date="2019" name="Sci. Rep.">
        <title>A high-quality genome of Eragrostis curvula grass provides insights into Poaceae evolution and supports new strategies to enhance forage quality.</title>
        <authorList>
            <person name="Carballo J."/>
            <person name="Santos B.A.C.M."/>
            <person name="Zappacosta D."/>
            <person name="Garbus I."/>
            <person name="Selva J.P."/>
            <person name="Gallo C.A."/>
            <person name="Diaz A."/>
            <person name="Albertini E."/>
            <person name="Caccamo M."/>
            <person name="Echenique V."/>
        </authorList>
    </citation>
    <scope>NUCLEOTIDE SEQUENCE [LARGE SCALE GENOMIC DNA]</scope>
    <source>
        <strain evidence="4">cv. Victoria</strain>
        <tissue evidence="3">Leaf</tissue>
    </source>
</reference>
<dbReference type="EMBL" id="RWGY01000011">
    <property type="protein sequence ID" value="TVU30859.1"/>
    <property type="molecule type" value="Genomic_DNA"/>
</dbReference>
<dbReference type="Gramene" id="TVU30859">
    <property type="protein sequence ID" value="TVU30859"/>
    <property type="gene ID" value="EJB05_22505"/>
</dbReference>
<keyword evidence="4" id="KW-1185">Reference proteome</keyword>
<feature type="region of interest" description="Disordered" evidence="1">
    <location>
        <begin position="156"/>
        <end position="177"/>
    </location>
</feature>
<evidence type="ECO:0000313" key="4">
    <source>
        <dbReference type="Proteomes" id="UP000324897"/>
    </source>
</evidence>
<sequence>MNLEDGGAPRRNRRTVTVSGAVSKKHEDCAIAVTEELLTPAQTLQLMHQIKDYIEIEVRKDVILARILVKCLIDNPLEVPRSLVIKHGSDLDGGGRSWTVPIYVFNSELVNAPPADEEDPPANNGNPHPFEGPIMPGEVQLVANMANQFMENIQFNGQGNNQQQPQDGLNDLSDSDTETNILSSYDNQNFVQGTGAQHEVEMILNEDMAVSSAASNVNVPTEDIVPVPIQSQASPDGKEASMAIVPVAQISEEEAQRQVISNFLSASVSRLLEQYTQGSIQLPRGLISITSQNL</sequence>
<comment type="caution">
    <text evidence="3">The sequence shown here is derived from an EMBL/GenBank/DDBJ whole genome shotgun (WGS) entry which is preliminary data.</text>
</comment>
<dbReference type="PANTHER" id="PTHR33075">
    <property type="entry name" value="OS02G0499800 PROTEIN"/>
    <property type="match status" value="1"/>
</dbReference>
<dbReference type="InterPro" id="IPR056018">
    <property type="entry name" value="DUF7597"/>
</dbReference>
<evidence type="ECO:0000256" key="1">
    <source>
        <dbReference type="SAM" id="MobiDB-lite"/>
    </source>
</evidence>
<feature type="domain" description="DUF7597" evidence="2">
    <location>
        <begin position="1"/>
        <end position="65"/>
    </location>
</feature>
<evidence type="ECO:0000259" key="2">
    <source>
        <dbReference type="Pfam" id="PF24530"/>
    </source>
</evidence>
<feature type="region of interest" description="Disordered" evidence="1">
    <location>
        <begin position="111"/>
        <end position="135"/>
    </location>
</feature>
<evidence type="ECO:0000313" key="3">
    <source>
        <dbReference type="EMBL" id="TVU30859.1"/>
    </source>
</evidence>
<dbReference type="Pfam" id="PF24530">
    <property type="entry name" value="DUF7597"/>
    <property type="match status" value="1"/>
</dbReference>
<name>A0A5J9V424_9POAL</name>
<feature type="non-terminal residue" evidence="3">
    <location>
        <position position="1"/>
    </location>
</feature>